<proteinExistence type="predicted"/>
<accession>A0A9P0NEL3</accession>
<keyword evidence="2" id="KW-1185">Reference proteome</keyword>
<name>A0A9P0NEL3_APHGO</name>
<dbReference type="Proteomes" id="UP001154329">
    <property type="component" value="Chromosome 1"/>
</dbReference>
<organism evidence="1 2">
    <name type="scientific">Aphis gossypii</name>
    <name type="common">Cotton aphid</name>
    <dbReference type="NCBI Taxonomy" id="80765"/>
    <lineage>
        <taxon>Eukaryota</taxon>
        <taxon>Metazoa</taxon>
        <taxon>Ecdysozoa</taxon>
        <taxon>Arthropoda</taxon>
        <taxon>Hexapoda</taxon>
        <taxon>Insecta</taxon>
        <taxon>Pterygota</taxon>
        <taxon>Neoptera</taxon>
        <taxon>Paraneoptera</taxon>
        <taxon>Hemiptera</taxon>
        <taxon>Sternorrhyncha</taxon>
        <taxon>Aphidomorpha</taxon>
        <taxon>Aphidoidea</taxon>
        <taxon>Aphididae</taxon>
        <taxon>Aphidini</taxon>
        <taxon>Aphis</taxon>
        <taxon>Aphis</taxon>
    </lineage>
</organism>
<reference evidence="1" key="2">
    <citation type="submission" date="2022-10" db="EMBL/GenBank/DDBJ databases">
        <authorList>
            <consortium name="ENA_rothamsted_submissions"/>
            <consortium name="culmorum"/>
            <person name="King R."/>
        </authorList>
    </citation>
    <scope>NUCLEOTIDE SEQUENCE</scope>
</reference>
<protein>
    <submittedName>
        <fullName evidence="1">Uncharacterized protein</fullName>
    </submittedName>
</protein>
<gene>
    <name evidence="1" type="ORF">APHIGO_LOCUS2475</name>
</gene>
<reference evidence="1" key="1">
    <citation type="submission" date="2022-02" db="EMBL/GenBank/DDBJ databases">
        <authorList>
            <person name="King R."/>
        </authorList>
    </citation>
    <scope>NUCLEOTIDE SEQUENCE</scope>
</reference>
<dbReference type="AlphaFoldDB" id="A0A9P0NEL3"/>
<evidence type="ECO:0000313" key="1">
    <source>
        <dbReference type="EMBL" id="CAH1713636.1"/>
    </source>
</evidence>
<sequence length="142" mass="16231">MDGLAFLPIEDVKKGMIYLRTIVSFDAEQLLDYFDKTYVNGTYRRIQCNSTCGATFRNNPPLFPIPLWNVHAATINDEARTNNSTEGWNHRFSKLVGQNHPTVWTMVNKIRLEIAADETKLAQSSLGIVQKKEKLMKTLKIN</sequence>
<dbReference type="EMBL" id="OU899034">
    <property type="protein sequence ID" value="CAH1713636.1"/>
    <property type="molecule type" value="Genomic_DNA"/>
</dbReference>
<evidence type="ECO:0000313" key="2">
    <source>
        <dbReference type="Proteomes" id="UP001154329"/>
    </source>
</evidence>